<proteinExistence type="predicted"/>
<feature type="non-terminal residue" evidence="1">
    <location>
        <position position="78"/>
    </location>
</feature>
<organism evidence="1 2">
    <name type="scientific">Trifolium medium</name>
    <dbReference type="NCBI Taxonomy" id="97028"/>
    <lineage>
        <taxon>Eukaryota</taxon>
        <taxon>Viridiplantae</taxon>
        <taxon>Streptophyta</taxon>
        <taxon>Embryophyta</taxon>
        <taxon>Tracheophyta</taxon>
        <taxon>Spermatophyta</taxon>
        <taxon>Magnoliopsida</taxon>
        <taxon>eudicotyledons</taxon>
        <taxon>Gunneridae</taxon>
        <taxon>Pentapetalae</taxon>
        <taxon>rosids</taxon>
        <taxon>fabids</taxon>
        <taxon>Fabales</taxon>
        <taxon>Fabaceae</taxon>
        <taxon>Papilionoideae</taxon>
        <taxon>50 kb inversion clade</taxon>
        <taxon>NPAAA clade</taxon>
        <taxon>Hologalegina</taxon>
        <taxon>IRL clade</taxon>
        <taxon>Trifolieae</taxon>
        <taxon>Trifolium</taxon>
    </lineage>
</organism>
<comment type="caution">
    <text evidence="1">The sequence shown here is derived from an EMBL/GenBank/DDBJ whole genome shotgun (WGS) entry which is preliminary data.</text>
</comment>
<dbReference type="EMBL" id="LXQA010474807">
    <property type="protein sequence ID" value="MCI54139.1"/>
    <property type="molecule type" value="Genomic_DNA"/>
</dbReference>
<dbReference type="AlphaFoldDB" id="A0A392SZJ2"/>
<sequence>PSPPLNPPSTPVSDEVWVVPEIHQARSLYISIGIDKSFRVVGDSDEWEAVLPGEDYAVSDRSLYCVVPMYEVVIKSIQ</sequence>
<dbReference type="Proteomes" id="UP000265520">
    <property type="component" value="Unassembled WGS sequence"/>
</dbReference>
<evidence type="ECO:0000313" key="1">
    <source>
        <dbReference type="EMBL" id="MCI54139.1"/>
    </source>
</evidence>
<accession>A0A392SZJ2</accession>
<evidence type="ECO:0000313" key="2">
    <source>
        <dbReference type="Proteomes" id="UP000265520"/>
    </source>
</evidence>
<reference evidence="1 2" key="1">
    <citation type="journal article" date="2018" name="Front. Plant Sci.">
        <title>Red Clover (Trifolium pratense) and Zigzag Clover (T. medium) - A Picture of Genomic Similarities and Differences.</title>
        <authorList>
            <person name="Dluhosova J."/>
            <person name="Istvanek J."/>
            <person name="Nedelnik J."/>
            <person name="Repkova J."/>
        </authorList>
    </citation>
    <scope>NUCLEOTIDE SEQUENCE [LARGE SCALE GENOMIC DNA]</scope>
    <source>
        <strain evidence="2">cv. 10/8</strain>
        <tissue evidence="1">Leaf</tissue>
    </source>
</reference>
<keyword evidence="2" id="KW-1185">Reference proteome</keyword>
<feature type="non-terminal residue" evidence="1">
    <location>
        <position position="1"/>
    </location>
</feature>
<protein>
    <submittedName>
        <fullName evidence="1">Uncharacterized protein</fullName>
    </submittedName>
</protein>
<name>A0A392SZJ2_9FABA</name>